<evidence type="ECO:0000313" key="2">
    <source>
        <dbReference type="Proteomes" id="UP001165960"/>
    </source>
</evidence>
<organism evidence="1 2">
    <name type="scientific">Entomophthora muscae</name>
    <dbReference type="NCBI Taxonomy" id="34485"/>
    <lineage>
        <taxon>Eukaryota</taxon>
        <taxon>Fungi</taxon>
        <taxon>Fungi incertae sedis</taxon>
        <taxon>Zoopagomycota</taxon>
        <taxon>Entomophthoromycotina</taxon>
        <taxon>Entomophthoromycetes</taxon>
        <taxon>Entomophthorales</taxon>
        <taxon>Entomophthoraceae</taxon>
        <taxon>Entomophthora</taxon>
    </lineage>
</organism>
<protein>
    <submittedName>
        <fullName evidence="1">U3 snoRNP protein</fullName>
    </submittedName>
</protein>
<keyword evidence="2" id="KW-1185">Reference proteome</keyword>
<reference evidence="1" key="1">
    <citation type="submission" date="2022-04" db="EMBL/GenBank/DDBJ databases">
        <title>Genome of the entomopathogenic fungus Entomophthora muscae.</title>
        <authorList>
            <person name="Elya C."/>
            <person name="Lovett B.R."/>
            <person name="Lee E."/>
            <person name="Macias A.M."/>
            <person name="Hajek A.E."/>
            <person name="De Bivort B.L."/>
            <person name="Kasson M.T."/>
            <person name="De Fine Licht H.H."/>
            <person name="Stajich J.E."/>
        </authorList>
    </citation>
    <scope>NUCLEOTIDE SEQUENCE</scope>
    <source>
        <strain evidence="1">Berkeley</strain>
    </source>
</reference>
<name>A0ACC2RDX4_9FUNG</name>
<dbReference type="EMBL" id="QTSX02007454">
    <property type="protein sequence ID" value="KAJ9048292.1"/>
    <property type="molecule type" value="Genomic_DNA"/>
</dbReference>
<gene>
    <name evidence="1" type="primary">MPP10_2</name>
    <name evidence="1" type="ORF">DSO57_1036536</name>
</gene>
<dbReference type="Proteomes" id="UP001165960">
    <property type="component" value="Unassembled WGS sequence"/>
</dbReference>
<evidence type="ECO:0000313" key="1">
    <source>
        <dbReference type="EMBL" id="KAJ9048292.1"/>
    </source>
</evidence>
<comment type="caution">
    <text evidence="1">The sequence shown here is derived from an EMBL/GenBank/DDBJ whole genome shotgun (WGS) entry which is preliminary data.</text>
</comment>
<proteinExistence type="predicted"/>
<accession>A0ACC2RDX4</accession>
<sequence>MTLKKRRLRWGDDDVFSEEERTEVDDEFFSLNRMHKMVEMAEQEEMNSPEEKDSDEESIDLQMDPDELASDDDMPVDEMKFSDFFKGVTKGKGENRGSSHKAELFNEDSEEESEGEKATKFEKKQVTMSKMIEQLEEENVSAKPWTMMGEAAAWNRPKDSLLEEDLEFDHASKPVPVVTVEVTQSLEQMIQQRILDQNFNDVVKPAKEKLKPRFNSDEVELDTEKAKQSLAQVYEDEYRKATSQPGQADEVPPEVQQAHQEIETLFQSVCFKLDALANCHYAPKMPKIEVQVVQDLPAIAMEEKIPLAVSDATLLAPEEVFAQAHHGQAGKIETSTELSQEERNRLRNRKKRLAKARSKNSSSSAPKPSSAQA</sequence>